<reference evidence="3 4" key="1">
    <citation type="journal article" date="2020" name="Biotechnol. Biofuels">
        <title>New insights from the biogas microbiome by comprehensive genome-resolved metagenomics of nearly 1600 species originating from multiple anaerobic digesters.</title>
        <authorList>
            <person name="Campanaro S."/>
            <person name="Treu L."/>
            <person name="Rodriguez-R L.M."/>
            <person name="Kovalovszki A."/>
            <person name="Ziels R.M."/>
            <person name="Maus I."/>
            <person name="Zhu X."/>
            <person name="Kougias P.G."/>
            <person name="Basile A."/>
            <person name="Luo G."/>
            <person name="Schluter A."/>
            <person name="Konstantinidis K.T."/>
            <person name="Angelidaki I."/>
        </authorList>
    </citation>
    <scope>NUCLEOTIDE SEQUENCE [LARGE SCALE GENOMIC DNA]</scope>
    <source>
        <strain evidence="3">AS15tlH2ME_198</strain>
    </source>
</reference>
<name>A0A7X6PR45_9CORY</name>
<dbReference type="InterPro" id="IPR038461">
    <property type="entry name" value="Schlafen_AlbA_2_dom_sf"/>
</dbReference>
<sequence length="588" mass="64749">MHSIDVSEQISFLREIGGDTWNIEAKRAAQGYPETLDETLSAFANMPEGGTILLGVSESAGSVEVTGVNDPVALMGTLGQKARERIVPPIQLGAVEKHVIEGQDVVACMVPPQAPEQRPYRVGRNGPAFIRSADGDYELSESEVRVMLAHQAPPRFDVQPVEGADVENDIDETLLQQYLQEQIQALPPLRSLTREDLLIKTNVVDRDTGQPTIAALYALGIYPQQFLPALSVKARVVPGRGEEAEFRVRNQEEFVGPVSFQLESTMNWLVRNMGTSVVFDEFTGHGRDHHELPLVALREIVANALVHRDLSAASQSSYINVIKKPDQLIVTNPGGLWGLSVRQLGTTSPSARNPVLYRMCRSVRTTDGNRVVETAASGIPTVRRLLSEAHLPEPRFRDRVISFEVEMSSVSLFSSSDLEWLESSVPQLSQLSVSQRVALVALRKGERLTNAGFRAEFPTMDSTEARRQLQELVQYGLADAVGERGGTVYVLAGSDESKKTPDGPEALFDPPPRRLSADEKNRLVMTALTAARDSMSKAQLLEATQLSEGQINPTLRLLRRDGRIEFTETEQSPNQRYRLVGGGVEKQD</sequence>
<dbReference type="Pfam" id="PF13749">
    <property type="entry name" value="HATPase_c_4"/>
    <property type="match status" value="1"/>
</dbReference>
<evidence type="ECO:0000256" key="1">
    <source>
        <dbReference type="SAM" id="MobiDB-lite"/>
    </source>
</evidence>
<dbReference type="InterPro" id="IPR007421">
    <property type="entry name" value="Schlafen_AlbA_2_dom"/>
</dbReference>
<feature type="region of interest" description="Disordered" evidence="1">
    <location>
        <begin position="494"/>
        <end position="515"/>
    </location>
</feature>
<dbReference type="Proteomes" id="UP000557899">
    <property type="component" value="Unassembled WGS sequence"/>
</dbReference>
<proteinExistence type="predicted"/>
<dbReference type="EMBL" id="JAAZHI010000264">
    <property type="protein sequence ID" value="NLA57253.1"/>
    <property type="molecule type" value="Genomic_DNA"/>
</dbReference>
<comment type="caution">
    <text evidence="3">The sequence shown here is derived from an EMBL/GenBank/DDBJ whole genome shotgun (WGS) entry which is preliminary data.</text>
</comment>
<dbReference type="Gene3D" id="3.30.950.30">
    <property type="entry name" value="Schlafen, AAA domain"/>
    <property type="match status" value="1"/>
</dbReference>
<protein>
    <submittedName>
        <fullName evidence="3">Transcriptional regulator</fullName>
    </submittedName>
</protein>
<dbReference type="PANTHER" id="PTHR30595:SF6">
    <property type="entry name" value="SCHLAFEN ALBA-2 DOMAIN-CONTAINING PROTEIN"/>
    <property type="match status" value="1"/>
</dbReference>
<feature type="domain" description="Schlafen AlbA-2" evidence="2">
    <location>
        <begin position="22"/>
        <end position="138"/>
    </location>
</feature>
<evidence type="ECO:0000313" key="3">
    <source>
        <dbReference type="EMBL" id="NLA57253.1"/>
    </source>
</evidence>
<organism evidence="3 4">
    <name type="scientific">Corynebacterium humireducens</name>
    <dbReference type="NCBI Taxonomy" id="1223514"/>
    <lineage>
        <taxon>Bacteria</taxon>
        <taxon>Bacillati</taxon>
        <taxon>Actinomycetota</taxon>
        <taxon>Actinomycetes</taxon>
        <taxon>Mycobacteriales</taxon>
        <taxon>Corynebacteriaceae</taxon>
        <taxon>Corynebacterium</taxon>
    </lineage>
</organism>
<dbReference type="Gene3D" id="3.30.565.60">
    <property type="match status" value="1"/>
</dbReference>
<dbReference type="PANTHER" id="PTHR30595">
    <property type="entry name" value="GLPR-RELATED TRANSCRIPTIONAL REPRESSOR"/>
    <property type="match status" value="1"/>
</dbReference>
<dbReference type="Pfam" id="PF04326">
    <property type="entry name" value="SLFN_AlbA_2"/>
    <property type="match status" value="1"/>
</dbReference>
<gene>
    <name evidence="3" type="ORF">GX859_13360</name>
</gene>
<accession>A0A7X6PR45</accession>
<evidence type="ECO:0000313" key="4">
    <source>
        <dbReference type="Proteomes" id="UP000557899"/>
    </source>
</evidence>
<dbReference type="AlphaFoldDB" id="A0A7X6PR45"/>
<evidence type="ECO:0000259" key="2">
    <source>
        <dbReference type="Pfam" id="PF04326"/>
    </source>
</evidence>
<dbReference type="InterPro" id="IPR038475">
    <property type="entry name" value="RecG_C_sf"/>
</dbReference>